<feature type="transmembrane region" description="Helical" evidence="6">
    <location>
        <begin position="678"/>
        <end position="696"/>
    </location>
</feature>
<gene>
    <name evidence="8" type="ORF">OM074_07770</name>
</gene>
<feature type="transmembrane region" description="Helical" evidence="6">
    <location>
        <begin position="1008"/>
        <end position="1028"/>
    </location>
</feature>
<feature type="transmembrane region" description="Helical" evidence="6">
    <location>
        <begin position="924"/>
        <end position="947"/>
    </location>
</feature>
<evidence type="ECO:0000256" key="5">
    <source>
        <dbReference type="ARBA" id="ARBA00023136"/>
    </source>
</evidence>
<proteinExistence type="predicted"/>
<feature type="transmembrane region" description="Helical" evidence="6">
    <location>
        <begin position="559"/>
        <end position="581"/>
    </location>
</feature>
<dbReference type="PANTHER" id="PTHR30287:SF2">
    <property type="entry name" value="BLL1001 PROTEIN"/>
    <property type="match status" value="1"/>
</dbReference>
<dbReference type="RefSeq" id="WP_301198894.1">
    <property type="nucleotide sequence ID" value="NZ_JAPDPI010000012.1"/>
</dbReference>
<dbReference type="PANTHER" id="PTHR30287">
    <property type="entry name" value="MEMBRANE COMPONENT OF PREDICTED ABC SUPERFAMILY METABOLITE UPTAKE TRANSPORTER"/>
    <property type="match status" value="1"/>
</dbReference>
<evidence type="ECO:0000256" key="3">
    <source>
        <dbReference type="ARBA" id="ARBA00022692"/>
    </source>
</evidence>
<dbReference type="GO" id="GO:0005886">
    <property type="term" value="C:plasma membrane"/>
    <property type="evidence" value="ECO:0007669"/>
    <property type="project" value="UniProtKB-SubCell"/>
</dbReference>
<comment type="caution">
    <text evidence="8">The sequence shown here is derived from an EMBL/GenBank/DDBJ whole genome shotgun (WGS) entry which is preliminary data.</text>
</comment>
<keyword evidence="3 6" id="KW-0812">Transmembrane</keyword>
<feature type="transmembrane region" description="Helical" evidence="6">
    <location>
        <begin position="602"/>
        <end position="622"/>
    </location>
</feature>
<feature type="transmembrane region" description="Helical" evidence="6">
    <location>
        <begin position="982"/>
        <end position="1002"/>
    </location>
</feature>
<dbReference type="Pfam" id="PF02687">
    <property type="entry name" value="FtsX"/>
    <property type="match status" value="1"/>
</dbReference>
<evidence type="ECO:0000256" key="4">
    <source>
        <dbReference type="ARBA" id="ARBA00022989"/>
    </source>
</evidence>
<dbReference type="InterPro" id="IPR038766">
    <property type="entry name" value="Membrane_comp_ABC_pdt"/>
</dbReference>
<evidence type="ECO:0000256" key="2">
    <source>
        <dbReference type="ARBA" id="ARBA00022475"/>
    </source>
</evidence>
<feature type="transmembrane region" description="Helical" evidence="6">
    <location>
        <begin position="517"/>
        <end position="539"/>
    </location>
</feature>
<dbReference type="EMBL" id="JAPDPI010000012">
    <property type="protein sequence ID" value="MCW3805523.1"/>
    <property type="molecule type" value="Genomic_DNA"/>
</dbReference>
<evidence type="ECO:0000256" key="1">
    <source>
        <dbReference type="ARBA" id="ARBA00004651"/>
    </source>
</evidence>
<evidence type="ECO:0000313" key="8">
    <source>
        <dbReference type="EMBL" id="MCW3805523.1"/>
    </source>
</evidence>
<dbReference type="Proteomes" id="UP001207408">
    <property type="component" value="Unassembled WGS sequence"/>
</dbReference>
<comment type="subcellular location">
    <subcellularLocation>
        <location evidence="1">Cell membrane</location>
        <topology evidence="1">Multi-pass membrane protein</topology>
    </subcellularLocation>
</comment>
<feature type="transmembrane region" description="Helical" evidence="6">
    <location>
        <begin position="459"/>
        <end position="480"/>
    </location>
</feature>
<sequence length="1039" mass="116405">MKTRDLTHKNLVFYLRYFKLAGLAVLISVAVIAGSLVIGDSVRSSLLNRVNERLGNIETVVFAHQSFLSEDFYKQPEFGSSARGILLTNGFISHNGSLLPVMVWGVDDMDIEKGMAKINPALNDELNIQPGDAVVLRLPAQGLVPSGSLFVTENYTTSLRLDLSGIADPEQGGNISLKNEQTLPLNIFVNRKDLAEAMEVQGKINLVLTGENIKDSIIENTWDYSFSGLSLTHQSDFTNIVSDRVFLQKEVIENIGKNNTNTNRIFSYLANSIVFQNSSIPYSFVSAVDQYDNKKLKNDEVILSDYSAKRLGAGIGDWLHISFYVSRDFKTLQADSVQLKVKQIIPLAELRADSTLSANFPGLSDVERCTEWDSDLPIDMDLITTEDEEYWELYRSTPKAILPYEAIADKWGNEYGYATSVRIYDADPNVQSLRHDMFGIQIFHPRESAVYAARNGVDFAGLFMALGFFIILSALLLMVIPISEMMVQRKGEIDLLKSMGYTPEKIRKIIWMESTPMVLLSSFTGVIAGILYTIVIMWLLGSYWKGATHTEGFSVYPHWITLVAGFITGILLSLAILRRVISRNIHQETKKIRSHHILLNRKKAVVIILAVITIIIAIYNLFITTSVALFSIVGLLLMITFALLGDYLICSKGKPSSTDFTDHNMIFRTLYAHRKQAILSYFSLAFGVFIVFSVGLNRPDFSNASHLKNATGGYSLWCESSIPVYHNINTPLGREKLNLRDLPESTSILQCLKYSADEASCLNLNKVSSPSVLGIDLKELLSSSMKVQKSIFPDQKGEELIQLLKSSNEKVIPALVDATVLQWSLGKSLGDTIYYTGSNGQEYAIQLAGTLPNTIFQGYILIDQSQFSKIWETTRGSELFLMQVEENQLPNVKTMISQAMHEYGIRVTSTNDRLKQFNTVTDTYLTIFLTLGGIGLLLGIFGFIIVIRKNLSIRQNEIELYRTLGFFNLKIKDILYRENRIVPLYAIVTGLFSALIGIGTNFKNVHSNVWITALLFAVLFIVLTILFVKRVVKNEVEKM</sequence>
<keyword evidence="5 6" id="KW-0472">Membrane</keyword>
<organism evidence="8 9">
    <name type="scientific">Plebeiibacterium marinum</name>
    <dbReference type="NCBI Taxonomy" id="2992111"/>
    <lineage>
        <taxon>Bacteria</taxon>
        <taxon>Pseudomonadati</taxon>
        <taxon>Bacteroidota</taxon>
        <taxon>Bacteroidia</taxon>
        <taxon>Marinilabiliales</taxon>
        <taxon>Marinilabiliaceae</taxon>
        <taxon>Plebeiibacterium</taxon>
    </lineage>
</organism>
<evidence type="ECO:0000256" key="6">
    <source>
        <dbReference type="SAM" id="Phobius"/>
    </source>
</evidence>
<feature type="transmembrane region" description="Helical" evidence="6">
    <location>
        <begin position="628"/>
        <end position="649"/>
    </location>
</feature>
<feature type="domain" description="ABC3 transporter permease C-terminal" evidence="7">
    <location>
        <begin position="465"/>
        <end position="584"/>
    </location>
</feature>
<keyword evidence="4 6" id="KW-1133">Transmembrane helix</keyword>
<name>A0AAE3SJL6_9BACT</name>
<keyword evidence="2" id="KW-1003">Cell membrane</keyword>
<dbReference type="InterPro" id="IPR003838">
    <property type="entry name" value="ABC3_permease_C"/>
</dbReference>
<keyword evidence="9" id="KW-1185">Reference proteome</keyword>
<evidence type="ECO:0000313" key="9">
    <source>
        <dbReference type="Proteomes" id="UP001207408"/>
    </source>
</evidence>
<evidence type="ECO:0000259" key="7">
    <source>
        <dbReference type="Pfam" id="PF02687"/>
    </source>
</evidence>
<dbReference type="AlphaFoldDB" id="A0AAE3SJL6"/>
<feature type="transmembrane region" description="Helical" evidence="6">
    <location>
        <begin position="20"/>
        <end position="39"/>
    </location>
</feature>
<accession>A0AAE3SJL6</accession>
<protein>
    <submittedName>
        <fullName evidence="8">ABC transporter permease</fullName>
    </submittedName>
</protein>
<reference evidence="8" key="1">
    <citation type="submission" date="2022-10" db="EMBL/GenBank/DDBJ databases">
        <authorList>
            <person name="Yu W.X."/>
        </authorList>
    </citation>
    <scope>NUCLEOTIDE SEQUENCE</scope>
    <source>
        <strain evidence="8">D04</strain>
    </source>
</reference>